<dbReference type="EMBL" id="MU001998">
    <property type="protein sequence ID" value="KAF2791862.1"/>
    <property type="molecule type" value="Genomic_DNA"/>
</dbReference>
<accession>A0A6A6X6A7</accession>
<dbReference type="Proteomes" id="UP000799757">
    <property type="component" value="Unassembled WGS sequence"/>
</dbReference>
<gene>
    <name evidence="2" type="ORF">K505DRAFT_363435</name>
</gene>
<organism evidence="2 3">
    <name type="scientific">Melanomma pulvis-pyrius CBS 109.77</name>
    <dbReference type="NCBI Taxonomy" id="1314802"/>
    <lineage>
        <taxon>Eukaryota</taxon>
        <taxon>Fungi</taxon>
        <taxon>Dikarya</taxon>
        <taxon>Ascomycota</taxon>
        <taxon>Pezizomycotina</taxon>
        <taxon>Dothideomycetes</taxon>
        <taxon>Pleosporomycetidae</taxon>
        <taxon>Pleosporales</taxon>
        <taxon>Melanommataceae</taxon>
        <taxon>Melanomma</taxon>
    </lineage>
</organism>
<evidence type="ECO:0000313" key="3">
    <source>
        <dbReference type="Proteomes" id="UP000799757"/>
    </source>
</evidence>
<reference evidence="2" key="1">
    <citation type="journal article" date="2020" name="Stud. Mycol.">
        <title>101 Dothideomycetes genomes: a test case for predicting lifestyles and emergence of pathogens.</title>
        <authorList>
            <person name="Haridas S."/>
            <person name="Albert R."/>
            <person name="Binder M."/>
            <person name="Bloem J."/>
            <person name="Labutti K."/>
            <person name="Salamov A."/>
            <person name="Andreopoulos B."/>
            <person name="Baker S."/>
            <person name="Barry K."/>
            <person name="Bills G."/>
            <person name="Bluhm B."/>
            <person name="Cannon C."/>
            <person name="Castanera R."/>
            <person name="Culley D."/>
            <person name="Daum C."/>
            <person name="Ezra D."/>
            <person name="Gonzalez J."/>
            <person name="Henrissat B."/>
            <person name="Kuo A."/>
            <person name="Liang C."/>
            <person name="Lipzen A."/>
            <person name="Lutzoni F."/>
            <person name="Magnuson J."/>
            <person name="Mondo S."/>
            <person name="Nolan M."/>
            <person name="Ohm R."/>
            <person name="Pangilinan J."/>
            <person name="Park H.-J."/>
            <person name="Ramirez L."/>
            <person name="Alfaro M."/>
            <person name="Sun H."/>
            <person name="Tritt A."/>
            <person name="Yoshinaga Y."/>
            <person name="Zwiers L.-H."/>
            <person name="Turgeon B."/>
            <person name="Goodwin S."/>
            <person name="Spatafora J."/>
            <person name="Crous P."/>
            <person name="Grigoriev I."/>
        </authorList>
    </citation>
    <scope>NUCLEOTIDE SEQUENCE</scope>
    <source>
        <strain evidence="2">CBS 109.77</strain>
    </source>
</reference>
<name>A0A6A6X6A7_9PLEO</name>
<keyword evidence="3" id="KW-1185">Reference proteome</keyword>
<feature type="compositionally biased region" description="Basic and acidic residues" evidence="1">
    <location>
        <begin position="14"/>
        <end position="42"/>
    </location>
</feature>
<sequence>MASAQTSSSSQDYMKARVPKEKPERPTQDTRTSSMKDKMNKPMDGDKFQDSIVHPVHTADASAYSVDKIMEAIDSIMLEGAHASQLCPWHTQQVTRANEHVLGFDPMERYMAEAEAEQSAVYHGVQEGTLSITKACTCAAVLSAAMNSTSKISSVEQSLQADGQSH</sequence>
<proteinExistence type="predicted"/>
<dbReference type="AlphaFoldDB" id="A0A6A6X6A7"/>
<evidence type="ECO:0000313" key="2">
    <source>
        <dbReference type="EMBL" id="KAF2791862.1"/>
    </source>
</evidence>
<feature type="region of interest" description="Disordered" evidence="1">
    <location>
        <begin position="1"/>
        <end position="42"/>
    </location>
</feature>
<protein>
    <submittedName>
        <fullName evidence="2">Uncharacterized protein</fullName>
    </submittedName>
</protein>
<feature type="compositionally biased region" description="Polar residues" evidence="1">
    <location>
        <begin position="1"/>
        <end position="12"/>
    </location>
</feature>
<evidence type="ECO:0000256" key="1">
    <source>
        <dbReference type="SAM" id="MobiDB-lite"/>
    </source>
</evidence>
<dbReference type="OrthoDB" id="3547690at2759"/>